<accession>A0A1M5TUD3</accession>
<feature type="binding site" evidence="8">
    <location>
        <position position="62"/>
    </location>
    <ligand>
        <name>FMN</name>
        <dbReference type="ChEBI" id="CHEBI:58210"/>
        <note>ligand shared between dimeric partners</note>
    </ligand>
</feature>
<dbReference type="EC" id="1.-.-.-" evidence="7"/>
<dbReference type="InterPro" id="IPR029479">
    <property type="entry name" value="Nitroreductase"/>
</dbReference>
<dbReference type="SUPFAM" id="SSF55469">
    <property type="entry name" value="FMN-dependent nitroreductase-like"/>
    <property type="match status" value="1"/>
</dbReference>
<dbReference type="InterPro" id="IPR052530">
    <property type="entry name" value="NAD(P)H_nitroreductase"/>
</dbReference>
<evidence type="ECO:0000313" key="11">
    <source>
        <dbReference type="Proteomes" id="UP000190675"/>
    </source>
</evidence>
<dbReference type="InterPro" id="IPR026021">
    <property type="entry name" value="YdjA-like"/>
</dbReference>
<keyword evidence="2 7" id="KW-0285">Flavoprotein</keyword>
<protein>
    <recommendedName>
        <fullName evidence="7">Putative NAD(P)H nitroreductase</fullName>
        <ecNumber evidence="7">1.-.-.-</ecNumber>
    </recommendedName>
</protein>
<organism evidence="10 11">
    <name type="scientific">Bradyrhizobium erythrophlei</name>
    <dbReference type="NCBI Taxonomy" id="1437360"/>
    <lineage>
        <taxon>Bacteria</taxon>
        <taxon>Pseudomonadati</taxon>
        <taxon>Pseudomonadota</taxon>
        <taxon>Alphaproteobacteria</taxon>
        <taxon>Hyphomicrobiales</taxon>
        <taxon>Nitrobacteraceae</taxon>
        <taxon>Bradyrhizobium</taxon>
    </lineage>
</organism>
<dbReference type="Proteomes" id="UP000190675">
    <property type="component" value="Chromosome I"/>
</dbReference>
<reference evidence="10 11" key="1">
    <citation type="submission" date="2016-11" db="EMBL/GenBank/DDBJ databases">
        <authorList>
            <person name="Jaros S."/>
            <person name="Januszkiewicz K."/>
            <person name="Wedrychowicz H."/>
        </authorList>
    </citation>
    <scope>NUCLEOTIDE SEQUENCE [LARGE SCALE GENOMIC DNA]</scope>
    <source>
        <strain evidence="10 11">GAS242</strain>
    </source>
</reference>
<comment type="similarity">
    <text evidence="1 7">Belongs to the nitroreductase family.</text>
</comment>
<feature type="binding site" description="in other chain" evidence="8">
    <location>
        <begin position="156"/>
        <end position="158"/>
    </location>
    <ligand>
        <name>FMN</name>
        <dbReference type="ChEBI" id="CHEBI:58210"/>
        <note>ligand shared between dimeric partners</note>
    </ligand>
</feature>
<dbReference type="Gene3D" id="3.40.109.10">
    <property type="entry name" value="NADH Oxidase"/>
    <property type="match status" value="1"/>
</dbReference>
<keyword evidence="5 7" id="KW-0560">Oxidoreductase</keyword>
<keyword evidence="3 7" id="KW-0288">FMN</keyword>
<feature type="binding site" description="in other chain" evidence="8">
    <location>
        <begin position="31"/>
        <end position="33"/>
    </location>
    <ligand>
        <name>FMN</name>
        <dbReference type="ChEBI" id="CHEBI:58210"/>
        <note>ligand shared between dimeric partners</note>
    </ligand>
</feature>
<dbReference type="Pfam" id="PF00881">
    <property type="entry name" value="Nitroreductase"/>
    <property type="match status" value="1"/>
</dbReference>
<evidence type="ECO:0000256" key="5">
    <source>
        <dbReference type="ARBA" id="ARBA00023002"/>
    </source>
</evidence>
<name>A0A1M5TUD3_9BRAD</name>
<evidence type="ECO:0000256" key="1">
    <source>
        <dbReference type="ARBA" id="ARBA00007118"/>
    </source>
</evidence>
<dbReference type="InterPro" id="IPR000415">
    <property type="entry name" value="Nitroreductase-like"/>
</dbReference>
<dbReference type="EMBL" id="LT670818">
    <property type="protein sequence ID" value="SHH54382.1"/>
    <property type="molecule type" value="Genomic_DNA"/>
</dbReference>
<dbReference type="PANTHER" id="PTHR43821">
    <property type="entry name" value="NAD(P)H NITROREDUCTASE YDJA-RELATED"/>
    <property type="match status" value="1"/>
</dbReference>
<evidence type="ECO:0000256" key="4">
    <source>
        <dbReference type="ARBA" id="ARBA00022857"/>
    </source>
</evidence>
<feature type="binding site" evidence="8">
    <location>
        <position position="58"/>
    </location>
    <ligand>
        <name>FMN</name>
        <dbReference type="ChEBI" id="CHEBI:58210"/>
        <note>ligand shared between dimeric partners</note>
    </ligand>
</feature>
<keyword evidence="6 7" id="KW-0520">NAD</keyword>
<gene>
    <name evidence="10" type="ORF">SAMN05444169_7989</name>
</gene>
<dbReference type="PANTHER" id="PTHR43821:SF1">
    <property type="entry name" value="NAD(P)H NITROREDUCTASE YDJA-RELATED"/>
    <property type="match status" value="1"/>
</dbReference>
<proteinExistence type="inferred from homology"/>
<evidence type="ECO:0000256" key="7">
    <source>
        <dbReference type="PIRNR" id="PIRNR000232"/>
    </source>
</evidence>
<evidence type="ECO:0000256" key="8">
    <source>
        <dbReference type="PIRSR" id="PIRSR000232-1"/>
    </source>
</evidence>
<dbReference type="GO" id="GO:0016491">
    <property type="term" value="F:oxidoreductase activity"/>
    <property type="evidence" value="ECO:0007669"/>
    <property type="project" value="UniProtKB-UniRule"/>
</dbReference>
<comment type="cofactor">
    <cofactor evidence="8">
        <name>FMN</name>
        <dbReference type="ChEBI" id="CHEBI:58210"/>
    </cofactor>
    <text evidence="8">Binds 1 FMN per subunit.</text>
</comment>
<evidence type="ECO:0000256" key="6">
    <source>
        <dbReference type="ARBA" id="ARBA00023027"/>
    </source>
</evidence>
<dbReference type="CDD" id="cd02135">
    <property type="entry name" value="YdjA-like"/>
    <property type="match status" value="1"/>
</dbReference>
<dbReference type="PIRSF" id="PIRSF000232">
    <property type="entry name" value="YdjA"/>
    <property type="match status" value="1"/>
</dbReference>
<feature type="domain" description="Nitroreductase" evidence="9">
    <location>
        <begin position="29"/>
        <end position="186"/>
    </location>
</feature>
<evidence type="ECO:0000313" key="10">
    <source>
        <dbReference type="EMBL" id="SHH54382.1"/>
    </source>
</evidence>
<keyword evidence="4 7" id="KW-0521">NADP</keyword>
<dbReference type="AlphaFoldDB" id="A0A1M5TUD3"/>
<evidence type="ECO:0000256" key="3">
    <source>
        <dbReference type="ARBA" id="ARBA00022643"/>
    </source>
</evidence>
<sequence length="207" mass="22582">MDRRLACYARAKSFPTRETAVPDAIDLLKTRRSVKPREMSEPGPSPAELETILTIGARVPDHGKLAPWRFIVFEGDARIRAGELIATVFARKNPNATPADIDVEKHRLTDAPLVIGVVSFTRPHPKVPPWEQELSAGASAMNIVTAATALGYGACWLTGWFAFDRDALDALGLKPVEKLAGLVHIGTISKPSEDRPRPALANIVTRF</sequence>
<evidence type="ECO:0000259" key="9">
    <source>
        <dbReference type="Pfam" id="PF00881"/>
    </source>
</evidence>
<evidence type="ECO:0000256" key="2">
    <source>
        <dbReference type="ARBA" id="ARBA00022630"/>
    </source>
</evidence>